<reference evidence="2 3" key="1">
    <citation type="submission" date="2022-03" db="EMBL/GenBank/DDBJ databases">
        <title>Novel taxa within the pig intestine.</title>
        <authorList>
            <person name="Wylensek D."/>
            <person name="Bishof K."/>
            <person name="Afrizal A."/>
            <person name="Clavel T."/>
        </authorList>
    </citation>
    <scope>NUCLEOTIDE SEQUENCE [LARGE SCALE GENOMIC DNA]</scope>
    <source>
        <strain evidence="2 3">CLA-KB-P133</strain>
    </source>
</reference>
<keyword evidence="1" id="KW-0472">Membrane</keyword>
<evidence type="ECO:0000256" key="1">
    <source>
        <dbReference type="SAM" id="Phobius"/>
    </source>
</evidence>
<feature type="transmembrane region" description="Helical" evidence="1">
    <location>
        <begin position="58"/>
        <end position="79"/>
    </location>
</feature>
<evidence type="ECO:0000313" key="3">
    <source>
        <dbReference type="Proteomes" id="UP001286174"/>
    </source>
</evidence>
<evidence type="ECO:0000313" key="2">
    <source>
        <dbReference type="EMBL" id="MDX8420641.1"/>
    </source>
</evidence>
<proteinExistence type="predicted"/>
<sequence>MTPDFHITQKISASDYRRYCNVCGIGAKKRQQKQEAIMLAIGLVIAAAGYFLHIIYILIAGLCFSFLSAFMLGFMWPITCRNHYLENPMISRDEQSLSFDRKGFIVKWHSNKGRLLYSDLQEILEDGNAFYLMAKPGSGQIVIKKYCSAELIAFLHAKAKSVDKVHTA</sequence>
<gene>
    <name evidence="2" type="ORF">MOZ60_11180</name>
</gene>
<dbReference type="AlphaFoldDB" id="A0AB35U747"/>
<feature type="transmembrane region" description="Helical" evidence="1">
    <location>
        <begin position="36"/>
        <end position="52"/>
    </location>
</feature>
<accession>A0AB35U747</accession>
<name>A0AB35U747_9FIRM</name>
<keyword evidence="1" id="KW-1133">Transmembrane helix</keyword>
<organism evidence="2 3">
    <name type="scientific">Grylomicrobium aquisgranensis</name>
    <dbReference type="NCBI Taxonomy" id="2926318"/>
    <lineage>
        <taxon>Bacteria</taxon>
        <taxon>Bacillati</taxon>
        <taxon>Bacillota</taxon>
        <taxon>Erysipelotrichia</taxon>
        <taxon>Erysipelotrichales</taxon>
        <taxon>Erysipelotrichaceae</taxon>
        <taxon>Grylomicrobium</taxon>
    </lineage>
</organism>
<keyword evidence="1" id="KW-0812">Transmembrane</keyword>
<keyword evidence="3" id="KW-1185">Reference proteome</keyword>
<protein>
    <submittedName>
        <fullName evidence="2">YcxB family protein</fullName>
    </submittedName>
</protein>
<dbReference type="EMBL" id="JALBUR010000058">
    <property type="protein sequence ID" value="MDX8420641.1"/>
    <property type="molecule type" value="Genomic_DNA"/>
</dbReference>
<dbReference type="Proteomes" id="UP001286174">
    <property type="component" value="Unassembled WGS sequence"/>
</dbReference>
<dbReference type="RefSeq" id="WP_277634819.1">
    <property type="nucleotide sequence ID" value="NZ_JALBUR010000058.1"/>
</dbReference>
<comment type="caution">
    <text evidence="2">The sequence shown here is derived from an EMBL/GenBank/DDBJ whole genome shotgun (WGS) entry which is preliminary data.</text>
</comment>